<organism evidence="2 3">
    <name type="scientific">Dryococelus australis</name>
    <dbReference type="NCBI Taxonomy" id="614101"/>
    <lineage>
        <taxon>Eukaryota</taxon>
        <taxon>Metazoa</taxon>
        <taxon>Ecdysozoa</taxon>
        <taxon>Arthropoda</taxon>
        <taxon>Hexapoda</taxon>
        <taxon>Insecta</taxon>
        <taxon>Pterygota</taxon>
        <taxon>Neoptera</taxon>
        <taxon>Polyneoptera</taxon>
        <taxon>Phasmatodea</taxon>
        <taxon>Verophasmatodea</taxon>
        <taxon>Anareolatae</taxon>
        <taxon>Phasmatidae</taxon>
        <taxon>Eurycanthinae</taxon>
        <taxon>Dryococelus</taxon>
    </lineage>
</organism>
<feature type="compositionally biased region" description="Basic and acidic residues" evidence="1">
    <location>
        <begin position="77"/>
        <end position="88"/>
    </location>
</feature>
<feature type="region of interest" description="Disordered" evidence="1">
    <location>
        <begin position="74"/>
        <end position="103"/>
    </location>
</feature>
<feature type="compositionally biased region" description="Basic and acidic residues" evidence="1">
    <location>
        <begin position="240"/>
        <end position="254"/>
    </location>
</feature>
<evidence type="ECO:0000313" key="3">
    <source>
        <dbReference type="Proteomes" id="UP001159363"/>
    </source>
</evidence>
<dbReference type="Proteomes" id="UP001159363">
    <property type="component" value="Chromosome 3"/>
</dbReference>
<keyword evidence="3" id="KW-1185">Reference proteome</keyword>
<comment type="caution">
    <text evidence="2">The sequence shown here is derived from an EMBL/GenBank/DDBJ whole genome shotgun (WGS) entry which is preliminary data.</text>
</comment>
<sequence length="343" mass="37669">MVKWSLSGKRKVQRYGHLTCSVQGHDGNTARLAHRSDEALAVRVTVARIARSLLDFAAQLHHTLNIELLRAGAGEGGGEREIPEETRRPAASSDTIPTCENPRADGAERFPSFPHQLPAKLNSHRNFGHNARKTEESELNVTTNAPIFSGNNAAIYKQPCDLKVTAFVNLFDPARLAHVHPCCAGITSERGATDTAHLRTSQGRLRLSYAPAICGREVQLGASAVVLTEPMRVIVVSMEQRRNAREGEKGDPRENPPTSGIVRHDSHLRKSGVTRPEIEPGSPWWEASSLTGQRPRSKSFSATRHANSGMTSQTISSRADQIVYLKHAIAHRQHVANAQLRRL</sequence>
<gene>
    <name evidence="2" type="ORF">PR048_010677</name>
</gene>
<feature type="region of interest" description="Disordered" evidence="1">
    <location>
        <begin position="240"/>
        <end position="314"/>
    </location>
</feature>
<evidence type="ECO:0000256" key="1">
    <source>
        <dbReference type="SAM" id="MobiDB-lite"/>
    </source>
</evidence>
<feature type="compositionally biased region" description="Polar residues" evidence="1">
    <location>
        <begin position="288"/>
        <end position="314"/>
    </location>
</feature>
<proteinExistence type="predicted"/>
<name>A0ABQ9I3E6_9NEOP</name>
<protein>
    <submittedName>
        <fullName evidence="2">Uncharacterized protein</fullName>
    </submittedName>
</protein>
<accession>A0ABQ9I3E6</accession>
<evidence type="ECO:0000313" key="2">
    <source>
        <dbReference type="EMBL" id="KAJ8891162.1"/>
    </source>
</evidence>
<dbReference type="EMBL" id="JARBHB010000003">
    <property type="protein sequence ID" value="KAJ8891162.1"/>
    <property type="molecule type" value="Genomic_DNA"/>
</dbReference>
<reference evidence="2 3" key="1">
    <citation type="submission" date="2023-02" db="EMBL/GenBank/DDBJ databases">
        <title>LHISI_Scaffold_Assembly.</title>
        <authorList>
            <person name="Stuart O.P."/>
            <person name="Cleave R."/>
            <person name="Magrath M.J.L."/>
            <person name="Mikheyev A.S."/>
        </authorList>
    </citation>
    <scope>NUCLEOTIDE SEQUENCE [LARGE SCALE GENOMIC DNA]</scope>
    <source>
        <strain evidence="2">Daus_M_001</strain>
        <tissue evidence="2">Leg muscle</tissue>
    </source>
</reference>